<dbReference type="InterPro" id="IPR050364">
    <property type="entry name" value="Cytochrome_P450_fung"/>
</dbReference>
<dbReference type="InterPro" id="IPR001128">
    <property type="entry name" value="Cyt_P450"/>
</dbReference>
<dbReference type="InterPro" id="IPR036396">
    <property type="entry name" value="Cyt_P450_sf"/>
</dbReference>
<evidence type="ECO:0000256" key="15">
    <source>
        <dbReference type="SAM" id="MobiDB-lite"/>
    </source>
</evidence>
<evidence type="ECO:0000256" key="3">
    <source>
        <dbReference type="ARBA" id="ARBA00005179"/>
    </source>
</evidence>
<dbReference type="GO" id="GO:0020037">
    <property type="term" value="F:heme binding"/>
    <property type="evidence" value="ECO:0007669"/>
    <property type="project" value="InterPro"/>
</dbReference>
<keyword evidence="5 13" id="KW-0349">Heme</keyword>
<evidence type="ECO:0000256" key="8">
    <source>
        <dbReference type="ARBA" id="ARBA00022989"/>
    </source>
</evidence>
<evidence type="ECO:0000256" key="1">
    <source>
        <dbReference type="ARBA" id="ARBA00001971"/>
    </source>
</evidence>
<sequence>MNLSQVMADGELPFPIAAILLILVVGMWYTTQNRRRLPLPPGPTRLPVLGNIFNMPGAVPSGEKYYELTKQYGDVVYLQVLGNRMILLGSYEAVSELLDKRSYNYSDRPQPVMTDLLQAGWALIFNGYGDLWRRRRRDFHHFFGSQSIAQYQHIQEDASRLLLRLLIRNPEGLWEHTRFVFGSTILRIVYGIRPASPRDEYVSLAEAMLKIMDKAYTPGKYLVEVFPFLRHVPQWMPGAQFKRNVAVWKTTIADTRNKLFDATLQFMRRGNAQPCIVSSMIEQSRAKGEWSADSDEHARDVSGIAYLGESADRLMTTTRASLLTFSRGVIPDVPPRDGDVPERAAQSPGRARRSHRPGPFTAHRRPRLAPVRQRAHQRGAPMEGRGPARVPAPIARGRRIQRVPDPQGNRVSCECLQYPDPDRFMPERFLKDGKPNPDVRNPRAFAFGFGRRNCAGKQFAEPSLFIMIASVLHALVVDPPLDERGSPRVLTYDDIKMVQSFVACPLEYRFRPRTKAMQTLVLADGGSEVGAAV</sequence>
<protein>
    <submittedName>
        <fullName evidence="17">Cytochrome P450</fullName>
    </submittedName>
</protein>
<keyword evidence="9 14" id="KW-0560">Oxidoreductase</keyword>
<comment type="cofactor">
    <cofactor evidence="1 13">
        <name>heme</name>
        <dbReference type="ChEBI" id="CHEBI:30413"/>
    </cofactor>
</comment>
<keyword evidence="8 16" id="KW-1133">Transmembrane helix</keyword>
<evidence type="ECO:0000256" key="13">
    <source>
        <dbReference type="PIRSR" id="PIRSR602401-1"/>
    </source>
</evidence>
<keyword evidence="12 16" id="KW-0472">Membrane</keyword>
<keyword evidence="10 13" id="KW-0408">Iron</keyword>
<name>A0A2G8S6S4_9APHY</name>
<dbReference type="PANTHER" id="PTHR46300">
    <property type="entry name" value="P450, PUTATIVE (EUROFUNG)-RELATED-RELATED"/>
    <property type="match status" value="1"/>
</dbReference>
<evidence type="ECO:0000256" key="16">
    <source>
        <dbReference type="SAM" id="Phobius"/>
    </source>
</evidence>
<proteinExistence type="inferred from homology"/>
<dbReference type="GO" id="GO:0004497">
    <property type="term" value="F:monooxygenase activity"/>
    <property type="evidence" value="ECO:0007669"/>
    <property type="project" value="UniProtKB-KW"/>
</dbReference>
<dbReference type="PROSITE" id="PS00086">
    <property type="entry name" value="CYTOCHROME_P450"/>
    <property type="match status" value="1"/>
</dbReference>
<dbReference type="EMBL" id="AYKW01000023">
    <property type="protein sequence ID" value="PIL29248.1"/>
    <property type="molecule type" value="Genomic_DNA"/>
</dbReference>
<evidence type="ECO:0000313" key="17">
    <source>
        <dbReference type="EMBL" id="PIL29248.1"/>
    </source>
</evidence>
<comment type="subcellular location">
    <subcellularLocation>
        <location evidence="2">Membrane</location>
    </subcellularLocation>
</comment>
<evidence type="ECO:0000256" key="7">
    <source>
        <dbReference type="ARBA" id="ARBA00022723"/>
    </source>
</evidence>
<comment type="caution">
    <text evidence="17">The sequence shown here is derived from an EMBL/GenBank/DDBJ whole genome shotgun (WGS) entry which is preliminary data.</text>
</comment>
<reference evidence="17 18" key="1">
    <citation type="journal article" date="2015" name="Sci. Rep.">
        <title>Chromosome-level genome map provides insights into diverse defense mechanisms in the medicinal fungus Ganoderma sinense.</title>
        <authorList>
            <person name="Zhu Y."/>
            <person name="Xu J."/>
            <person name="Sun C."/>
            <person name="Zhou S."/>
            <person name="Xu H."/>
            <person name="Nelson D.R."/>
            <person name="Qian J."/>
            <person name="Song J."/>
            <person name="Luo H."/>
            <person name="Xiang L."/>
            <person name="Li Y."/>
            <person name="Xu Z."/>
            <person name="Ji A."/>
            <person name="Wang L."/>
            <person name="Lu S."/>
            <person name="Hayward A."/>
            <person name="Sun W."/>
            <person name="Li X."/>
            <person name="Schwartz D.C."/>
            <person name="Wang Y."/>
            <person name="Chen S."/>
        </authorList>
    </citation>
    <scope>NUCLEOTIDE SEQUENCE [LARGE SCALE GENOMIC DNA]</scope>
    <source>
        <strain evidence="17 18">ZZ0214-1</strain>
    </source>
</reference>
<evidence type="ECO:0000256" key="6">
    <source>
        <dbReference type="ARBA" id="ARBA00022692"/>
    </source>
</evidence>
<evidence type="ECO:0000256" key="12">
    <source>
        <dbReference type="ARBA" id="ARBA00023136"/>
    </source>
</evidence>
<dbReference type="GO" id="GO:0016020">
    <property type="term" value="C:membrane"/>
    <property type="evidence" value="ECO:0007669"/>
    <property type="project" value="UniProtKB-SubCell"/>
</dbReference>
<comment type="pathway">
    <text evidence="3">Secondary metabolite biosynthesis.</text>
</comment>
<comment type="similarity">
    <text evidence="4 14">Belongs to the cytochrome P450 family.</text>
</comment>
<dbReference type="SUPFAM" id="SSF48264">
    <property type="entry name" value="Cytochrome P450"/>
    <property type="match status" value="2"/>
</dbReference>
<keyword evidence="11 14" id="KW-0503">Monooxygenase</keyword>
<dbReference type="STRING" id="1077348.A0A2G8S6S4"/>
<feature type="compositionally biased region" description="Basic residues" evidence="15">
    <location>
        <begin position="350"/>
        <end position="377"/>
    </location>
</feature>
<feature type="binding site" description="axial binding residue" evidence="13">
    <location>
        <position position="454"/>
    </location>
    <ligand>
        <name>heme</name>
        <dbReference type="ChEBI" id="CHEBI:30413"/>
    </ligand>
    <ligandPart>
        <name>Fe</name>
        <dbReference type="ChEBI" id="CHEBI:18248"/>
    </ligandPart>
</feature>
<keyword evidence="7 13" id="KW-0479">Metal-binding</keyword>
<evidence type="ECO:0000256" key="2">
    <source>
        <dbReference type="ARBA" id="ARBA00004370"/>
    </source>
</evidence>
<feature type="region of interest" description="Disordered" evidence="15">
    <location>
        <begin position="329"/>
        <end position="390"/>
    </location>
</feature>
<evidence type="ECO:0000256" key="5">
    <source>
        <dbReference type="ARBA" id="ARBA00022617"/>
    </source>
</evidence>
<evidence type="ECO:0000256" key="4">
    <source>
        <dbReference type="ARBA" id="ARBA00010617"/>
    </source>
</evidence>
<organism evidence="17 18">
    <name type="scientific">Ganoderma sinense ZZ0214-1</name>
    <dbReference type="NCBI Taxonomy" id="1077348"/>
    <lineage>
        <taxon>Eukaryota</taxon>
        <taxon>Fungi</taxon>
        <taxon>Dikarya</taxon>
        <taxon>Basidiomycota</taxon>
        <taxon>Agaricomycotina</taxon>
        <taxon>Agaricomycetes</taxon>
        <taxon>Polyporales</taxon>
        <taxon>Polyporaceae</taxon>
        <taxon>Ganoderma</taxon>
    </lineage>
</organism>
<dbReference type="Proteomes" id="UP000230002">
    <property type="component" value="Unassembled WGS sequence"/>
</dbReference>
<evidence type="ECO:0000256" key="11">
    <source>
        <dbReference type="ARBA" id="ARBA00023033"/>
    </source>
</evidence>
<dbReference type="InterPro" id="IPR002401">
    <property type="entry name" value="Cyt_P450_E_grp-I"/>
</dbReference>
<keyword evidence="6 16" id="KW-0812">Transmembrane</keyword>
<dbReference type="Pfam" id="PF00067">
    <property type="entry name" value="p450"/>
    <property type="match status" value="2"/>
</dbReference>
<dbReference type="OrthoDB" id="2789670at2759"/>
<accession>A0A2G8S6S4</accession>
<dbReference type="PRINTS" id="PR00463">
    <property type="entry name" value="EP450I"/>
</dbReference>
<evidence type="ECO:0000256" key="14">
    <source>
        <dbReference type="RuleBase" id="RU000461"/>
    </source>
</evidence>
<dbReference type="GO" id="GO:0016705">
    <property type="term" value="F:oxidoreductase activity, acting on paired donors, with incorporation or reduction of molecular oxygen"/>
    <property type="evidence" value="ECO:0007669"/>
    <property type="project" value="InterPro"/>
</dbReference>
<evidence type="ECO:0000256" key="9">
    <source>
        <dbReference type="ARBA" id="ARBA00023002"/>
    </source>
</evidence>
<dbReference type="InterPro" id="IPR017972">
    <property type="entry name" value="Cyt_P450_CS"/>
</dbReference>
<keyword evidence="18" id="KW-1185">Reference proteome</keyword>
<dbReference type="GO" id="GO:0005506">
    <property type="term" value="F:iron ion binding"/>
    <property type="evidence" value="ECO:0007669"/>
    <property type="project" value="InterPro"/>
</dbReference>
<dbReference type="Gene3D" id="1.10.630.10">
    <property type="entry name" value="Cytochrome P450"/>
    <property type="match status" value="2"/>
</dbReference>
<dbReference type="AlphaFoldDB" id="A0A2G8S6S4"/>
<feature type="transmembrane region" description="Helical" evidence="16">
    <location>
        <begin position="12"/>
        <end position="30"/>
    </location>
</feature>
<evidence type="ECO:0000256" key="10">
    <source>
        <dbReference type="ARBA" id="ARBA00023004"/>
    </source>
</evidence>
<gene>
    <name evidence="17" type="ORF">GSI_09297</name>
</gene>
<evidence type="ECO:0000313" key="18">
    <source>
        <dbReference type="Proteomes" id="UP000230002"/>
    </source>
</evidence>